<dbReference type="Gene3D" id="1.20.120.530">
    <property type="entry name" value="GntR ligand-binding domain-like"/>
    <property type="match status" value="1"/>
</dbReference>
<dbReference type="GO" id="GO:0003677">
    <property type="term" value="F:DNA binding"/>
    <property type="evidence" value="ECO:0007669"/>
    <property type="project" value="UniProtKB-KW"/>
</dbReference>
<dbReference type="InterPro" id="IPR036388">
    <property type="entry name" value="WH-like_DNA-bd_sf"/>
</dbReference>
<dbReference type="GO" id="GO:0003700">
    <property type="term" value="F:DNA-binding transcription factor activity"/>
    <property type="evidence" value="ECO:0007669"/>
    <property type="project" value="InterPro"/>
</dbReference>
<dbReference type="SMART" id="SM00345">
    <property type="entry name" value="HTH_GNTR"/>
    <property type="match status" value="1"/>
</dbReference>
<keyword evidence="2 5" id="KW-0238">DNA-binding</keyword>
<evidence type="ECO:0000313" key="5">
    <source>
        <dbReference type="EMBL" id="MBB4016241.1"/>
    </source>
</evidence>
<dbReference type="Gene3D" id="1.10.10.10">
    <property type="entry name" value="Winged helix-like DNA-binding domain superfamily/Winged helix DNA-binding domain"/>
    <property type="match status" value="1"/>
</dbReference>
<evidence type="ECO:0000313" key="6">
    <source>
        <dbReference type="Proteomes" id="UP000577362"/>
    </source>
</evidence>
<evidence type="ECO:0000256" key="2">
    <source>
        <dbReference type="ARBA" id="ARBA00023125"/>
    </source>
</evidence>
<keyword evidence="3" id="KW-0804">Transcription</keyword>
<dbReference type="InterPro" id="IPR011711">
    <property type="entry name" value="GntR_C"/>
</dbReference>
<evidence type="ECO:0000256" key="3">
    <source>
        <dbReference type="ARBA" id="ARBA00023163"/>
    </source>
</evidence>
<dbReference type="SUPFAM" id="SSF48008">
    <property type="entry name" value="GntR ligand-binding domain-like"/>
    <property type="match status" value="1"/>
</dbReference>
<accession>A0A840BS49</accession>
<dbReference type="InterPro" id="IPR000524">
    <property type="entry name" value="Tscrpt_reg_HTH_GntR"/>
</dbReference>
<sequence>MDEETAFAAGRSRERLRGAGQLFDLLRTEIMSLKLAPGTVLSRLELQERFGLSSTPIRDALMRLQEEGLVDIFPQHATLVSRIDLRRAREAQFLRRSVEIEIVRLLAAAPDEQLVGQLRSIIRQQEAFAGLDEQEAFTARDELFHRVLYEAADVADLWQVVRRQGGHIDRLRRLNLPVAGKMQEIVRDHAAVVDAVAKGEPRAAEEAMRAHLSRSLGFADRLRDAHPDYFSD</sequence>
<gene>
    <name evidence="5" type="ORF">GGR16_001247</name>
</gene>
<dbReference type="PANTHER" id="PTHR43537:SF45">
    <property type="entry name" value="GNTR FAMILY REGULATORY PROTEIN"/>
    <property type="match status" value="1"/>
</dbReference>
<dbReference type="Pfam" id="PF00392">
    <property type="entry name" value="GntR"/>
    <property type="match status" value="1"/>
</dbReference>
<name>A0A840BS49_9HYPH</name>
<dbReference type="PROSITE" id="PS50949">
    <property type="entry name" value="HTH_GNTR"/>
    <property type="match status" value="1"/>
</dbReference>
<comment type="caution">
    <text evidence="5">The sequence shown here is derived from an EMBL/GenBank/DDBJ whole genome shotgun (WGS) entry which is preliminary data.</text>
</comment>
<dbReference type="InterPro" id="IPR036390">
    <property type="entry name" value="WH_DNA-bd_sf"/>
</dbReference>
<proteinExistence type="predicted"/>
<dbReference type="SMART" id="SM00895">
    <property type="entry name" value="FCD"/>
    <property type="match status" value="1"/>
</dbReference>
<dbReference type="Proteomes" id="UP000577362">
    <property type="component" value="Unassembled WGS sequence"/>
</dbReference>
<feature type="domain" description="HTH gntR-type" evidence="4">
    <location>
        <begin position="16"/>
        <end position="83"/>
    </location>
</feature>
<reference evidence="5 6" key="1">
    <citation type="submission" date="2020-08" db="EMBL/GenBank/DDBJ databases">
        <title>Genomic Encyclopedia of Type Strains, Phase IV (KMG-IV): sequencing the most valuable type-strain genomes for metagenomic binning, comparative biology and taxonomic classification.</title>
        <authorList>
            <person name="Goeker M."/>
        </authorList>
    </citation>
    <scope>NUCLEOTIDE SEQUENCE [LARGE SCALE GENOMIC DNA]</scope>
    <source>
        <strain evidence="5 6">DSM 103737</strain>
    </source>
</reference>
<dbReference type="EMBL" id="JACIEN010000001">
    <property type="protein sequence ID" value="MBB4016241.1"/>
    <property type="molecule type" value="Genomic_DNA"/>
</dbReference>
<evidence type="ECO:0000256" key="1">
    <source>
        <dbReference type="ARBA" id="ARBA00023015"/>
    </source>
</evidence>
<keyword evidence="1" id="KW-0805">Transcription regulation</keyword>
<dbReference type="InterPro" id="IPR008920">
    <property type="entry name" value="TF_FadR/GntR_C"/>
</dbReference>
<organism evidence="5 6">
    <name type="scientific">Chelatococcus caeni</name>
    <dbReference type="NCBI Taxonomy" id="1348468"/>
    <lineage>
        <taxon>Bacteria</taxon>
        <taxon>Pseudomonadati</taxon>
        <taxon>Pseudomonadota</taxon>
        <taxon>Alphaproteobacteria</taxon>
        <taxon>Hyphomicrobiales</taxon>
        <taxon>Chelatococcaceae</taxon>
        <taxon>Chelatococcus</taxon>
    </lineage>
</organism>
<dbReference type="Pfam" id="PF07729">
    <property type="entry name" value="FCD"/>
    <property type="match status" value="1"/>
</dbReference>
<dbReference type="RefSeq" id="WP_019403165.1">
    <property type="nucleotide sequence ID" value="NZ_JACIEN010000001.1"/>
</dbReference>
<keyword evidence="6" id="KW-1185">Reference proteome</keyword>
<evidence type="ECO:0000259" key="4">
    <source>
        <dbReference type="PROSITE" id="PS50949"/>
    </source>
</evidence>
<dbReference type="AlphaFoldDB" id="A0A840BS49"/>
<dbReference type="PANTHER" id="PTHR43537">
    <property type="entry name" value="TRANSCRIPTIONAL REGULATOR, GNTR FAMILY"/>
    <property type="match status" value="1"/>
</dbReference>
<dbReference type="SUPFAM" id="SSF46785">
    <property type="entry name" value="Winged helix' DNA-binding domain"/>
    <property type="match status" value="1"/>
</dbReference>
<protein>
    <submittedName>
        <fullName evidence="5">DNA-binding GntR family transcriptional regulator</fullName>
    </submittedName>
</protein>